<dbReference type="InterPro" id="IPR029021">
    <property type="entry name" value="Prot-tyrosine_phosphatase-like"/>
</dbReference>
<evidence type="ECO:0000313" key="9">
    <source>
        <dbReference type="Proteomes" id="UP000663854"/>
    </source>
</evidence>
<evidence type="ECO:0000313" key="8">
    <source>
        <dbReference type="EMBL" id="CAF1595583.1"/>
    </source>
</evidence>
<dbReference type="EMBL" id="CAJNOT010003574">
    <property type="protein sequence ID" value="CAF1390681.1"/>
    <property type="molecule type" value="Genomic_DNA"/>
</dbReference>
<gene>
    <name evidence="8" type="ORF">JXQ802_LOCUS47693</name>
    <name evidence="6" type="ORF">PYM288_LOCUS31779</name>
    <name evidence="5" type="ORF">RFH988_LOCUS14467</name>
    <name evidence="7" type="ORF">ZHD862_LOCUS32605</name>
</gene>
<evidence type="ECO:0000256" key="2">
    <source>
        <dbReference type="ARBA" id="ARBA00022801"/>
    </source>
</evidence>
<evidence type="ECO:0000256" key="3">
    <source>
        <dbReference type="ARBA" id="ARBA00022912"/>
    </source>
</evidence>
<dbReference type="Proteomes" id="UP000663882">
    <property type="component" value="Unassembled WGS sequence"/>
</dbReference>
<dbReference type="Proteomes" id="UP000663854">
    <property type="component" value="Unassembled WGS sequence"/>
</dbReference>
<organism evidence="6 9">
    <name type="scientific">Rotaria sordida</name>
    <dbReference type="NCBI Taxonomy" id="392033"/>
    <lineage>
        <taxon>Eukaryota</taxon>
        <taxon>Metazoa</taxon>
        <taxon>Spiralia</taxon>
        <taxon>Gnathifera</taxon>
        <taxon>Rotifera</taxon>
        <taxon>Eurotatoria</taxon>
        <taxon>Bdelloidea</taxon>
        <taxon>Philodinida</taxon>
        <taxon>Philodinidae</taxon>
        <taxon>Rotaria</taxon>
    </lineage>
</organism>
<dbReference type="OrthoDB" id="285418at2759"/>
<dbReference type="GO" id="GO:0004721">
    <property type="term" value="F:phosphoprotein phosphatase activity"/>
    <property type="evidence" value="ECO:0007669"/>
    <property type="project" value="UniProtKB-KW"/>
</dbReference>
<keyword evidence="2" id="KW-0378">Hydrolase</keyword>
<dbReference type="Proteomes" id="UP000663870">
    <property type="component" value="Unassembled WGS sequence"/>
</dbReference>
<sequence>MKYHHDTLLKAYDYLLDRRPICAPNSGFLMQLIRYEKALRNSGAIDEQQNNDDKQNPIKPLDMPSTSNVK</sequence>
<dbReference type="PANTHER" id="PTHR45961">
    <property type="entry name" value="IP21249P"/>
    <property type="match status" value="1"/>
</dbReference>
<dbReference type="Gene3D" id="3.90.190.10">
    <property type="entry name" value="Protein tyrosine phosphatase superfamily"/>
    <property type="match status" value="1"/>
</dbReference>
<accession>A0A815GF16</accession>
<dbReference type="EMBL" id="CAJNOH010003501">
    <property type="protein sequence ID" value="CAF1338746.1"/>
    <property type="molecule type" value="Genomic_DNA"/>
</dbReference>
<reference evidence="6" key="1">
    <citation type="submission" date="2021-02" db="EMBL/GenBank/DDBJ databases">
        <authorList>
            <person name="Nowell W R."/>
        </authorList>
    </citation>
    <scope>NUCLEOTIDE SEQUENCE</scope>
</reference>
<evidence type="ECO:0000256" key="1">
    <source>
        <dbReference type="ARBA" id="ARBA00008601"/>
    </source>
</evidence>
<evidence type="ECO:0000313" key="7">
    <source>
        <dbReference type="EMBL" id="CAF1390681.1"/>
    </source>
</evidence>
<protein>
    <submittedName>
        <fullName evidence="6">Uncharacterized protein</fullName>
    </submittedName>
</protein>
<dbReference type="PANTHER" id="PTHR45961:SF6">
    <property type="entry name" value="IP21249P"/>
    <property type="match status" value="1"/>
</dbReference>
<comment type="similarity">
    <text evidence="1">Belongs to the protein-tyrosine phosphatase family. Non-receptor class dual specificity subfamily.</text>
</comment>
<comment type="caution">
    <text evidence="6">The sequence shown here is derived from an EMBL/GenBank/DDBJ whole genome shotgun (WGS) entry which is preliminary data.</text>
</comment>
<evidence type="ECO:0000313" key="10">
    <source>
        <dbReference type="Proteomes" id="UP000663870"/>
    </source>
</evidence>
<feature type="region of interest" description="Disordered" evidence="4">
    <location>
        <begin position="41"/>
        <end position="70"/>
    </location>
</feature>
<dbReference type="SUPFAM" id="SSF52799">
    <property type="entry name" value="(Phosphotyrosine protein) phosphatases II"/>
    <property type="match status" value="1"/>
</dbReference>
<dbReference type="Proteomes" id="UP000663864">
    <property type="component" value="Unassembled WGS sequence"/>
</dbReference>
<proteinExistence type="inferred from homology"/>
<evidence type="ECO:0000256" key="4">
    <source>
        <dbReference type="SAM" id="MobiDB-lite"/>
    </source>
</evidence>
<keyword evidence="10" id="KW-1185">Reference proteome</keyword>
<name>A0A815GF16_9BILA</name>
<keyword evidence="3" id="KW-0904">Protein phosphatase</keyword>
<evidence type="ECO:0000313" key="5">
    <source>
        <dbReference type="EMBL" id="CAF1006947.1"/>
    </source>
</evidence>
<dbReference type="EMBL" id="CAJNOO010000670">
    <property type="protein sequence ID" value="CAF1006947.1"/>
    <property type="molecule type" value="Genomic_DNA"/>
</dbReference>
<dbReference type="InterPro" id="IPR052103">
    <property type="entry name" value="Dual_spec_Phospatases"/>
</dbReference>
<dbReference type="AlphaFoldDB" id="A0A815GF16"/>
<dbReference type="EMBL" id="CAJNOL010004836">
    <property type="protein sequence ID" value="CAF1595583.1"/>
    <property type="molecule type" value="Genomic_DNA"/>
</dbReference>
<evidence type="ECO:0000313" key="6">
    <source>
        <dbReference type="EMBL" id="CAF1338746.1"/>
    </source>
</evidence>